<gene>
    <name evidence="8" type="ORF">Fot_31573</name>
</gene>
<dbReference type="InterPro" id="IPR006904">
    <property type="entry name" value="DUF716"/>
</dbReference>
<keyword evidence="9" id="KW-1185">Reference proteome</keyword>
<reference evidence="9" key="1">
    <citation type="submission" date="2024-07" db="EMBL/GenBank/DDBJ databases">
        <title>Two chromosome-level genome assemblies of Korean endemic species Abeliophyllum distichum and Forsythia ovata (Oleaceae).</title>
        <authorList>
            <person name="Jang H."/>
        </authorList>
    </citation>
    <scope>NUCLEOTIDE SEQUENCE [LARGE SCALE GENOMIC DNA]</scope>
</reference>
<evidence type="ECO:0000313" key="9">
    <source>
        <dbReference type="Proteomes" id="UP001604277"/>
    </source>
</evidence>
<organism evidence="8 9">
    <name type="scientific">Forsythia ovata</name>
    <dbReference type="NCBI Taxonomy" id="205694"/>
    <lineage>
        <taxon>Eukaryota</taxon>
        <taxon>Viridiplantae</taxon>
        <taxon>Streptophyta</taxon>
        <taxon>Embryophyta</taxon>
        <taxon>Tracheophyta</taxon>
        <taxon>Spermatophyta</taxon>
        <taxon>Magnoliopsida</taxon>
        <taxon>eudicotyledons</taxon>
        <taxon>Gunneridae</taxon>
        <taxon>Pentapetalae</taxon>
        <taxon>asterids</taxon>
        <taxon>lamiids</taxon>
        <taxon>Lamiales</taxon>
        <taxon>Oleaceae</taxon>
        <taxon>Forsythieae</taxon>
        <taxon>Forsythia</taxon>
    </lineage>
</organism>
<feature type="transmembrane region" description="Helical" evidence="7">
    <location>
        <begin position="184"/>
        <end position="201"/>
    </location>
</feature>
<name>A0ABD1T5N3_9LAMI</name>
<dbReference type="PANTHER" id="PTHR46285:SF3">
    <property type="entry name" value="PROTEINASE INHIBITOR I4, SERPIN (DUF716)"/>
    <property type="match status" value="1"/>
</dbReference>
<keyword evidence="4 7" id="KW-1133">Transmembrane helix</keyword>
<evidence type="ECO:0000313" key="8">
    <source>
        <dbReference type="EMBL" id="KAL2507926.1"/>
    </source>
</evidence>
<dbReference type="AlphaFoldDB" id="A0ABD1T5N3"/>
<evidence type="ECO:0000256" key="1">
    <source>
        <dbReference type="ARBA" id="ARBA00004141"/>
    </source>
</evidence>
<proteinExistence type="inferred from homology"/>
<sequence>MGSLVGHVLPGLGFFIIGLWHLLNQIKNHAINPKSYTSLTWFPTSKIRYLELFVIMAGCTMSIAMELFIGPDRHQPLDPDGTIPSNHLRSFEHSSISITLFMCAAFSIVLDKIAPPAQYGLTHLLGSIAFGQEFLIFHLHSTDHMGVEGQYHWLLQIVIFISLITTLLGINYPKSFLNSFARSVSIMFQGVWLMVMGYMLYTPQFIPKGCFMNSEDGHIVVRCHGEEALERAKSLVNIEFSWYVVCITIFSFSLYLFMIKMYPQKVEYQSLTKFEEQEEENEDDVEAQKKRKIEAPKSVLLVTVQSDSSSLCFLLALKYQSLKKFEEQEGDNENDVEAQKKRKLEEPSSTFLQMGKSFTPMDMERLKVG</sequence>
<feature type="compositionally biased region" description="Basic and acidic residues" evidence="6">
    <location>
        <begin position="337"/>
        <end position="346"/>
    </location>
</feature>
<feature type="transmembrane region" description="Helical" evidence="7">
    <location>
        <begin position="151"/>
        <end position="172"/>
    </location>
</feature>
<dbReference type="Pfam" id="PF04819">
    <property type="entry name" value="DUF716"/>
    <property type="match status" value="1"/>
</dbReference>
<feature type="transmembrane region" description="Helical" evidence="7">
    <location>
        <begin position="6"/>
        <end position="26"/>
    </location>
</feature>
<dbReference type="PANTHER" id="PTHR46285">
    <property type="entry name" value="PROTEINASE INHIBITOR I4, SERPIN (DUF716)-RELATED"/>
    <property type="match status" value="1"/>
</dbReference>
<keyword evidence="3 7" id="KW-0812">Transmembrane</keyword>
<protein>
    <recommendedName>
        <fullName evidence="10">Transmembrane protein 45A</fullName>
    </recommendedName>
</protein>
<evidence type="ECO:0000256" key="6">
    <source>
        <dbReference type="SAM" id="MobiDB-lite"/>
    </source>
</evidence>
<evidence type="ECO:0008006" key="10">
    <source>
        <dbReference type="Google" id="ProtNLM"/>
    </source>
</evidence>
<dbReference type="GO" id="GO:0016020">
    <property type="term" value="C:membrane"/>
    <property type="evidence" value="ECO:0007669"/>
    <property type="project" value="UniProtKB-SubCell"/>
</dbReference>
<feature type="transmembrane region" description="Helical" evidence="7">
    <location>
        <begin position="47"/>
        <end position="70"/>
    </location>
</feature>
<feature type="transmembrane region" description="Helical" evidence="7">
    <location>
        <begin position="121"/>
        <end position="139"/>
    </location>
</feature>
<feature type="transmembrane region" description="Helical" evidence="7">
    <location>
        <begin position="240"/>
        <end position="259"/>
    </location>
</feature>
<comment type="caution">
    <text evidence="8">The sequence shown here is derived from an EMBL/GenBank/DDBJ whole genome shotgun (WGS) entry which is preliminary data.</text>
</comment>
<keyword evidence="5 7" id="KW-0472">Membrane</keyword>
<dbReference type="EMBL" id="JBFOLJ010000009">
    <property type="protein sequence ID" value="KAL2507926.1"/>
    <property type="molecule type" value="Genomic_DNA"/>
</dbReference>
<evidence type="ECO:0000256" key="5">
    <source>
        <dbReference type="ARBA" id="ARBA00023136"/>
    </source>
</evidence>
<comment type="subcellular location">
    <subcellularLocation>
        <location evidence="1">Membrane</location>
        <topology evidence="1">Multi-pass membrane protein</topology>
    </subcellularLocation>
</comment>
<evidence type="ECO:0000256" key="2">
    <source>
        <dbReference type="ARBA" id="ARBA00006948"/>
    </source>
</evidence>
<accession>A0ABD1T5N3</accession>
<comment type="similarity">
    <text evidence="2">Belongs to the TMEM45 family.</text>
</comment>
<feature type="transmembrane region" description="Helical" evidence="7">
    <location>
        <begin position="90"/>
        <end position="109"/>
    </location>
</feature>
<dbReference type="Proteomes" id="UP001604277">
    <property type="component" value="Unassembled WGS sequence"/>
</dbReference>
<evidence type="ECO:0000256" key="3">
    <source>
        <dbReference type="ARBA" id="ARBA00022692"/>
    </source>
</evidence>
<feature type="region of interest" description="Disordered" evidence="6">
    <location>
        <begin position="326"/>
        <end position="369"/>
    </location>
</feature>
<evidence type="ECO:0000256" key="7">
    <source>
        <dbReference type="SAM" id="Phobius"/>
    </source>
</evidence>
<evidence type="ECO:0000256" key="4">
    <source>
        <dbReference type="ARBA" id="ARBA00022989"/>
    </source>
</evidence>